<dbReference type="PANTHER" id="PTHR31001">
    <property type="entry name" value="UNCHARACTERIZED TRANSCRIPTIONAL REGULATORY PROTEIN"/>
    <property type="match status" value="1"/>
</dbReference>
<reference evidence="6 7" key="1">
    <citation type="journal article" date="2016" name="Fungal Biol.">
        <title>The genome of Xylona heveae provides a window into fungal endophytism.</title>
        <authorList>
            <person name="Gazis R."/>
            <person name="Kuo A."/>
            <person name="Riley R."/>
            <person name="LaButti K."/>
            <person name="Lipzen A."/>
            <person name="Lin J."/>
            <person name="Amirebrahimi M."/>
            <person name="Hesse C.N."/>
            <person name="Spatafora J.W."/>
            <person name="Henrissat B."/>
            <person name="Hainaut M."/>
            <person name="Grigoriev I.V."/>
            <person name="Hibbett D.S."/>
        </authorList>
    </citation>
    <scope>NUCLEOTIDE SEQUENCE [LARGE SCALE GENOMIC DNA]</scope>
    <source>
        <strain evidence="6 7">TC161</strain>
    </source>
</reference>
<dbReference type="PROSITE" id="PS00463">
    <property type="entry name" value="ZN2_CY6_FUNGAL_1"/>
    <property type="match status" value="1"/>
</dbReference>
<feature type="compositionally biased region" description="Low complexity" evidence="4">
    <location>
        <begin position="473"/>
        <end position="487"/>
    </location>
</feature>
<dbReference type="STRING" id="1328760.A0A165GNW7"/>
<evidence type="ECO:0000313" key="6">
    <source>
        <dbReference type="EMBL" id="KZF22418.1"/>
    </source>
</evidence>
<dbReference type="GO" id="GO:0008270">
    <property type="term" value="F:zinc ion binding"/>
    <property type="evidence" value="ECO:0007669"/>
    <property type="project" value="InterPro"/>
</dbReference>
<dbReference type="Pfam" id="PF04082">
    <property type="entry name" value="Fungal_trans"/>
    <property type="match status" value="1"/>
</dbReference>
<dbReference type="GO" id="GO:0006351">
    <property type="term" value="P:DNA-templated transcription"/>
    <property type="evidence" value="ECO:0007669"/>
    <property type="project" value="InterPro"/>
</dbReference>
<dbReference type="RefSeq" id="XP_018187973.1">
    <property type="nucleotide sequence ID" value="XM_018329634.1"/>
</dbReference>
<evidence type="ECO:0000256" key="2">
    <source>
        <dbReference type="ARBA" id="ARBA00022723"/>
    </source>
</evidence>
<gene>
    <name evidence="6" type="ORF">L228DRAFT_201510</name>
</gene>
<proteinExistence type="predicted"/>
<dbReference type="Pfam" id="PF00172">
    <property type="entry name" value="Zn_clus"/>
    <property type="match status" value="1"/>
</dbReference>
<dbReference type="OMA" id="ARCWASN"/>
<dbReference type="AlphaFoldDB" id="A0A165GNW7"/>
<accession>A0A165GNW7</accession>
<feature type="region of interest" description="Disordered" evidence="4">
    <location>
        <begin position="463"/>
        <end position="488"/>
    </location>
</feature>
<evidence type="ECO:0000259" key="5">
    <source>
        <dbReference type="PROSITE" id="PS50048"/>
    </source>
</evidence>
<dbReference type="SMART" id="SM00906">
    <property type="entry name" value="Fungal_trans"/>
    <property type="match status" value="1"/>
</dbReference>
<dbReference type="InterPro" id="IPR036864">
    <property type="entry name" value="Zn2-C6_fun-type_DNA-bd_sf"/>
</dbReference>
<dbReference type="CDD" id="cd00067">
    <property type="entry name" value="GAL4"/>
    <property type="match status" value="1"/>
</dbReference>
<feature type="non-terminal residue" evidence="6">
    <location>
        <position position="651"/>
    </location>
</feature>
<evidence type="ECO:0000256" key="4">
    <source>
        <dbReference type="SAM" id="MobiDB-lite"/>
    </source>
</evidence>
<dbReference type="GO" id="GO:0000981">
    <property type="term" value="F:DNA-binding transcription factor activity, RNA polymerase II-specific"/>
    <property type="evidence" value="ECO:0007669"/>
    <property type="project" value="InterPro"/>
</dbReference>
<evidence type="ECO:0000256" key="3">
    <source>
        <dbReference type="ARBA" id="ARBA00023242"/>
    </source>
</evidence>
<organism evidence="6 7">
    <name type="scientific">Xylona heveae (strain CBS 132557 / TC161)</name>
    <dbReference type="NCBI Taxonomy" id="1328760"/>
    <lineage>
        <taxon>Eukaryota</taxon>
        <taxon>Fungi</taxon>
        <taxon>Dikarya</taxon>
        <taxon>Ascomycota</taxon>
        <taxon>Pezizomycotina</taxon>
        <taxon>Xylonomycetes</taxon>
        <taxon>Xylonales</taxon>
        <taxon>Xylonaceae</taxon>
        <taxon>Xylona</taxon>
    </lineage>
</organism>
<keyword evidence="2" id="KW-0479">Metal-binding</keyword>
<evidence type="ECO:0000256" key="1">
    <source>
        <dbReference type="ARBA" id="ARBA00004123"/>
    </source>
</evidence>
<dbReference type="InParanoid" id="A0A165GNW7"/>
<dbReference type="SMART" id="SM00066">
    <property type="entry name" value="GAL4"/>
    <property type="match status" value="1"/>
</dbReference>
<name>A0A165GNW7_XYLHT</name>
<dbReference type="GO" id="GO:0003677">
    <property type="term" value="F:DNA binding"/>
    <property type="evidence" value="ECO:0007669"/>
    <property type="project" value="InterPro"/>
</dbReference>
<feature type="domain" description="Zn(2)-C6 fungal-type" evidence="5">
    <location>
        <begin position="19"/>
        <end position="49"/>
    </location>
</feature>
<dbReference type="OrthoDB" id="3989227at2759"/>
<dbReference type="CDD" id="cd12148">
    <property type="entry name" value="fungal_TF_MHR"/>
    <property type="match status" value="1"/>
</dbReference>
<sequence>MAAPARKFSNIRRSRPSYSCENCRARRVKCDQIHPKCTNCSRNQVDCVYADTNLKRKSPSGDKEDECSVKAVRRKVEDDNAGSNQGYLLLQNGGRSRYIENTFWACVDVKGLELESLLFDLPLFPLEDICCTAGQGSHDNTSLHPCQHYIGTTEPNFSFWASRRPTGLRSNAPSLSSMLSALPPRETCDFFYENFLECVHPLIPLIHITTFDSRYRQFWDWHKNWKVGDAPDGILLENPSFLPLLLTVLFTGSVARSKIDVGLNMCPPLETQKRLYQMIPLALAMVGFPHSPAIYSLMAFILLNSMLIREEESLSSCSFVAVAFRISQAMGLHKDGTDFGLDDIQTEERRRVWYHLLHLDVMTSIVSGLPLVASSEMFSNTRMIGELRDEYIGKVQLTKEVDCSPIIDSNYILTAGRYDSTSCIRSILLRQFSPSPLGLSAVKNMEQTIEELQTRMEERIKRLNSQSREERTSASSSRSNSAPPTASDNGDAHVLNLWGRSLLKLMVEKAYCLLYQPTMRDSNLWMELRAKAIPRFQSFLSIFIDMSSTESYLPFQWLYPGAYQPLQPVAVLLIDLFHNPHSTEAQKSRRLLERTFSLLGPEGRITNGTSHVACWPEQRHASAGAKQAWMRLERLRSRVWQKLGLDSSVLW</sequence>
<dbReference type="InterPro" id="IPR001138">
    <property type="entry name" value="Zn2Cys6_DnaBD"/>
</dbReference>
<dbReference type="EMBL" id="KV407459">
    <property type="protein sequence ID" value="KZF22418.1"/>
    <property type="molecule type" value="Genomic_DNA"/>
</dbReference>
<keyword evidence="7" id="KW-1185">Reference proteome</keyword>
<dbReference type="Proteomes" id="UP000076632">
    <property type="component" value="Unassembled WGS sequence"/>
</dbReference>
<dbReference type="Gene3D" id="4.10.240.10">
    <property type="entry name" value="Zn(2)-C6 fungal-type DNA-binding domain"/>
    <property type="match status" value="1"/>
</dbReference>
<dbReference type="SUPFAM" id="SSF57701">
    <property type="entry name" value="Zn2/Cys6 DNA-binding domain"/>
    <property type="match status" value="1"/>
</dbReference>
<dbReference type="GeneID" id="28894771"/>
<dbReference type="PROSITE" id="PS50048">
    <property type="entry name" value="ZN2_CY6_FUNGAL_2"/>
    <property type="match status" value="1"/>
</dbReference>
<comment type="subcellular location">
    <subcellularLocation>
        <location evidence="1">Nucleus</location>
    </subcellularLocation>
</comment>
<dbReference type="InterPro" id="IPR007219">
    <property type="entry name" value="XnlR_reg_dom"/>
</dbReference>
<feature type="compositionally biased region" description="Basic and acidic residues" evidence="4">
    <location>
        <begin position="463"/>
        <end position="472"/>
    </location>
</feature>
<protein>
    <recommendedName>
        <fullName evidence="5">Zn(2)-C6 fungal-type domain-containing protein</fullName>
    </recommendedName>
</protein>
<dbReference type="GO" id="GO:0005634">
    <property type="term" value="C:nucleus"/>
    <property type="evidence" value="ECO:0007669"/>
    <property type="project" value="UniProtKB-SubCell"/>
</dbReference>
<dbReference type="InterPro" id="IPR050613">
    <property type="entry name" value="Sec_Metabolite_Reg"/>
</dbReference>
<dbReference type="PANTHER" id="PTHR31001:SF40">
    <property type="entry name" value="ZN(II)2CYS6 TRANSCRIPTION FACTOR (EUROFUNG)"/>
    <property type="match status" value="1"/>
</dbReference>
<evidence type="ECO:0000313" key="7">
    <source>
        <dbReference type="Proteomes" id="UP000076632"/>
    </source>
</evidence>
<keyword evidence="3" id="KW-0539">Nucleus</keyword>